<accession>X0KDY3</accession>
<evidence type="ECO:0000313" key="2">
    <source>
        <dbReference type="EMBL" id="EXM11784.1"/>
    </source>
</evidence>
<reference evidence="2" key="2">
    <citation type="submission" date="2012-05" db="EMBL/GenBank/DDBJ databases">
        <title>The Genome Annotation of Fusarium oxysporum II5.</title>
        <authorList>
            <consortium name="The Broad Institute Genomics Platform"/>
            <person name="Ma L.-J."/>
            <person name="Corby-Kistler H."/>
            <person name="Broz K."/>
            <person name="Gale L.R."/>
            <person name="Jonkers W."/>
            <person name="O'Donnell K."/>
            <person name="Ploetz R."/>
            <person name="Steinberg C."/>
            <person name="Schwartz D.C."/>
            <person name="VanEtten H."/>
            <person name="Zhou S."/>
            <person name="Young S.K."/>
            <person name="Zeng Q."/>
            <person name="Gargeya S."/>
            <person name="Fitzgerald M."/>
            <person name="Abouelleil A."/>
            <person name="Alvarado L."/>
            <person name="Chapman S.B."/>
            <person name="Gainer-Dewar J."/>
            <person name="Goldberg J."/>
            <person name="Griggs A."/>
            <person name="Gujja S."/>
            <person name="Hansen M."/>
            <person name="Howarth C."/>
            <person name="Imamovic A."/>
            <person name="Ireland A."/>
            <person name="Larimer J."/>
            <person name="McCowan C."/>
            <person name="Murphy C."/>
            <person name="Pearson M."/>
            <person name="Poon T.W."/>
            <person name="Priest M."/>
            <person name="Roberts A."/>
            <person name="Saif S."/>
            <person name="Shea T."/>
            <person name="Sykes S."/>
            <person name="Wortman J."/>
            <person name="Nusbaum C."/>
            <person name="Birren B."/>
        </authorList>
    </citation>
    <scope>NUCLEOTIDE SEQUENCE</scope>
    <source>
        <strain evidence="2">54006</strain>
    </source>
</reference>
<gene>
    <name evidence="2" type="ORF">FOIG_01310</name>
</gene>
<protein>
    <submittedName>
        <fullName evidence="2">Uncharacterized protein</fullName>
    </submittedName>
</protein>
<dbReference type="Proteomes" id="UP000030685">
    <property type="component" value="Unassembled WGS sequence"/>
</dbReference>
<organism evidence="2">
    <name type="scientific">Fusarium odoratissimum (strain NRRL 54006)</name>
    <dbReference type="NCBI Taxonomy" id="1089451"/>
    <lineage>
        <taxon>Eukaryota</taxon>
        <taxon>Fungi</taxon>
        <taxon>Dikarya</taxon>
        <taxon>Ascomycota</taxon>
        <taxon>Pezizomycotina</taxon>
        <taxon>Sordariomycetes</taxon>
        <taxon>Hypocreomycetidae</taxon>
        <taxon>Hypocreales</taxon>
        <taxon>Nectriaceae</taxon>
        <taxon>Fusarium</taxon>
        <taxon>Fusarium oxysporum species complex</taxon>
        <taxon>Fusarium oxysporum f. sp. cubense (strain race 4)</taxon>
    </lineage>
</organism>
<reference evidence="2" key="1">
    <citation type="submission" date="2011-11" db="EMBL/GenBank/DDBJ databases">
        <title>The Genome Sequence of Fusarium oxysporum II5.</title>
        <authorList>
            <consortium name="The Broad Institute Genome Sequencing Platform"/>
            <person name="Ma L.-J."/>
            <person name="Gale L.R."/>
            <person name="Schwartz D.C."/>
            <person name="Zhou S."/>
            <person name="Corby-Kistler H."/>
            <person name="Young S.K."/>
            <person name="Zeng Q."/>
            <person name="Gargeya S."/>
            <person name="Fitzgerald M."/>
            <person name="Haas B."/>
            <person name="Abouelleil A."/>
            <person name="Alvarado L."/>
            <person name="Arachchi H.M."/>
            <person name="Berlin A."/>
            <person name="Brown A."/>
            <person name="Chapman S.B."/>
            <person name="Chen Z."/>
            <person name="Dunbar C."/>
            <person name="Freedman E."/>
            <person name="Gearin G."/>
            <person name="Goldberg J."/>
            <person name="Griggs A."/>
            <person name="Gujja S."/>
            <person name="Heiman D."/>
            <person name="Howarth C."/>
            <person name="Larson L."/>
            <person name="Lui A."/>
            <person name="MacDonald P.J.P."/>
            <person name="Montmayeur A."/>
            <person name="Murphy C."/>
            <person name="Neiman D."/>
            <person name="Pearson M."/>
            <person name="Priest M."/>
            <person name="Roberts A."/>
            <person name="Saif S."/>
            <person name="Shea T."/>
            <person name="Shenoy N."/>
            <person name="Sisk P."/>
            <person name="Stolte C."/>
            <person name="Sykes S."/>
            <person name="Wortman J."/>
            <person name="Nusbaum C."/>
            <person name="Birren B."/>
        </authorList>
    </citation>
    <scope>NUCLEOTIDE SEQUENCE [LARGE SCALE GENOMIC DNA]</scope>
    <source>
        <strain evidence="2">54006</strain>
    </source>
</reference>
<feature type="region of interest" description="Disordered" evidence="1">
    <location>
        <begin position="1"/>
        <end position="30"/>
    </location>
</feature>
<evidence type="ECO:0000256" key="1">
    <source>
        <dbReference type="SAM" id="MobiDB-lite"/>
    </source>
</evidence>
<dbReference type="RefSeq" id="XP_031073873.1">
    <property type="nucleotide sequence ID" value="XM_031198106.1"/>
</dbReference>
<sequence>MRIWMESQGQNAGEFEGTPADMSGPSAAGVGVRLRGRSRPGVFKLQLASTRAGGNGVPVTTMPTGEGNVYLKRTLLEDLKSGDRHLCRFSKEMPLFYVSLAFLNSLKFVFSGGLCLSRQLEHECGVVRLGVVISRRCKAGKVS</sequence>
<dbReference type="AlphaFoldDB" id="X0KDY3"/>
<dbReference type="HOGENOM" id="CLU_1806246_0_0_1"/>
<proteinExistence type="predicted"/>
<dbReference type="EMBL" id="JH658272">
    <property type="protein sequence ID" value="EXM11784.1"/>
    <property type="molecule type" value="Genomic_DNA"/>
</dbReference>
<dbReference type="GeneID" id="42026485"/>
<dbReference type="VEuPathDB" id="FungiDB:FOIG_01310"/>
<name>X0KDY3_FUSO5</name>